<dbReference type="Proteomes" id="UP000249739">
    <property type="component" value="Unassembled WGS sequence"/>
</dbReference>
<dbReference type="SUPFAM" id="SSF55681">
    <property type="entry name" value="Class II aaRS and biotin synthetases"/>
    <property type="match status" value="1"/>
</dbReference>
<feature type="domain" description="Aminoacyl-transfer RNA synthetases class-II family profile" evidence="4">
    <location>
        <begin position="30"/>
        <end position="272"/>
    </location>
</feature>
<proteinExistence type="predicted"/>
<protein>
    <recommendedName>
        <fullName evidence="2">Histidine--tRNA ligase</fullName>
    </recommendedName>
</protein>
<dbReference type="GO" id="GO:0005737">
    <property type="term" value="C:cytoplasm"/>
    <property type="evidence" value="ECO:0007669"/>
    <property type="project" value="InterPro"/>
</dbReference>
<dbReference type="EMBL" id="QFOT01000045">
    <property type="protein sequence ID" value="PZP55922.1"/>
    <property type="molecule type" value="Genomic_DNA"/>
</dbReference>
<dbReference type="AlphaFoldDB" id="A0A2W5HJQ7"/>
<name>A0A2W5HJQ7_9BACT</name>
<dbReference type="GO" id="GO:0004821">
    <property type="term" value="F:histidine-tRNA ligase activity"/>
    <property type="evidence" value="ECO:0007669"/>
    <property type="project" value="TreeGrafter"/>
</dbReference>
<dbReference type="PROSITE" id="PS50862">
    <property type="entry name" value="AA_TRNA_LIGASE_II"/>
    <property type="match status" value="1"/>
</dbReference>
<evidence type="ECO:0000256" key="1">
    <source>
        <dbReference type="ARBA" id="ARBA00011738"/>
    </source>
</evidence>
<accession>A0A2W5HJQ7</accession>
<evidence type="ECO:0000259" key="4">
    <source>
        <dbReference type="PROSITE" id="PS50862"/>
    </source>
</evidence>
<organism evidence="5 6">
    <name type="scientific">Micavibrio aeruginosavorus</name>
    <dbReference type="NCBI Taxonomy" id="349221"/>
    <lineage>
        <taxon>Bacteria</taxon>
        <taxon>Pseudomonadati</taxon>
        <taxon>Bdellovibrionota</taxon>
        <taxon>Bdellovibrionia</taxon>
        <taxon>Bdellovibrionales</taxon>
        <taxon>Pseudobdellovibrionaceae</taxon>
        <taxon>Micavibrio</taxon>
    </lineage>
</organism>
<dbReference type="InterPro" id="IPR004516">
    <property type="entry name" value="HisRS/HisZ"/>
</dbReference>
<keyword evidence="5" id="KW-0328">Glycosyltransferase</keyword>
<sequence>MADSNALLPNGMMDNMPDDAEREAAACEKLRTIFARFGYRLVNPPLLEFEETLLAEGAGQALSTNTFRLMDPISQRMMALRSDTTAQIARITSSRLKDTVRPLRLSYITDVLRIRSTQLRPERQFRQAGCEIVGPLSTAATEIALMALISLHECGVKNISIDFTAPEILKILAAGQKQDEIIKASQRRDRAVFSKLGNIGKILIVLDEMSGPATEFITKKKNLKLPSTVTKILDQLEFVIKDLQKALKAYGVENNVTITVDALEARGFEYQSFPCFTLFAKGIMGELGRGGSYMSQFGQDKEMACGFTLYMDSVLRALPKKTRKKMVAVSEIVGWSEIQELQEKGWNVIRSSVKDFKKKNFVSYVTHIYQNGKLEEIK</sequence>
<evidence type="ECO:0000256" key="2">
    <source>
        <dbReference type="ARBA" id="ARBA00017399"/>
    </source>
</evidence>
<feature type="binding site" evidence="3">
    <location>
        <position position="127"/>
    </location>
    <ligand>
        <name>L-histidine</name>
        <dbReference type="ChEBI" id="CHEBI:57595"/>
    </ligand>
</feature>
<gene>
    <name evidence="5" type="ORF">DI586_05370</name>
</gene>
<evidence type="ECO:0000313" key="5">
    <source>
        <dbReference type="EMBL" id="PZP55922.1"/>
    </source>
</evidence>
<dbReference type="PIRSF" id="PIRSF001549">
    <property type="entry name" value="His-tRNA_synth"/>
    <property type="match status" value="1"/>
</dbReference>
<dbReference type="Pfam" id="PF13393">
    <property type="entry name" value="tRNA-synt_His"/>
    <property type="match status" value="1"/>
</dbReference>
<feature type="binding site" evidence="3">
    <location>
        <position position="131"/>
    </location>
    <ligand>
        <name>L-histidine</name>
        <dbReference type="ChEBI" id="CHEBI:57595"/>
    </ligand>
</feature>
<feature type="binding site" evidence="3">
    <location>
        <begin position="83"/>
        <end position="85"/>
    </location>
    <ligand>
        <name>L-histidine</name>
        <dbReference type="ChEBI" id="CHEBI:57595"/>
    </ligand>
</feature>
<keyword evidence="5" id="KW-0808">Transferase</keyword>
<dbReference type="InterPro" id="IPR045864">
    <property type="entry name" value="aa-tRNA-synth_II/BPL/LPL"/>
</dbReference>
<dbReference type="PANTHER" id="PTHR43707">
    <property type="entry name" value="HISTIDYL-TRNA SYNTHETASE"/>
    <property type="match status" value="1"/>
</dbReference>
<dbReference type="Gene3D" id="3.30.930.10">
    <property type="entry name" value="Bira Bifunctional Protein, Domain 2"/>
    <property type="match status" value="1"/>
</dbReference>
<comment type="caution">
    <text evidence="5">The sequence shown here is derived from an EMBL/GenBank/DDBJ whole genome shotgun (WGS) entry which is preliminary data.</text>
</comment>
<dbReference type="InterPro" id="IPR006195">
    <property type="entry name" value="aa-tRNA-synth_II"/>
</dbReference>
<comment type="subunit">
    <text evidence="1">Homodimer.</text>
</comment>
<dbReference type="InterPro" id="IPR041715">
    <property type="entry name" value="HisRS-like_core"/>
</dbReference>
<evidence type="ECO:0000313" key="6">
    <source>
        <dbReference type="Proteomes" id="UP000249739"/>
    </source>
</evidence>
<evidence type="ECO:0000256" key="3">
    <source>
        <dbReference type="PIRSR" id="PIRSR001549-1"/>
    </source>
</evidence>
<feature type="binding site" evidence="3">
    <location>
        <position position="266"/>
    </location>
    <ligand>
        <name>L-histidine</name>
        <dbReference type="ChEBI" id="CHEBI:57595"/>
    </ligand>
</feature>
<reference evidence="5 6" key="1">
    <citation type="submission" date="2017-08" db="EMBL/GenBank/DDBJ databases">
        <title>Infants hospitalized years apart are colonized by the same room-sourced microbial strains.</title>
        <authorList>
            <person name="Brooks B."/>
            <person name="Olm M.R."/>
            <person name="Firek B.A."/>
            <person name="Baker R."/>
            <person name="Thomas B.C."/>
            <person name="Morowitz M.J."/>
            <person name="Banfield J.F."/>
        </authorList>
    </citation>
    <scope>NUCLEOTIDE SEQUENCE [LARGE SCALE GENOMIC DNA]</scope>
    <source>
        <strain evidence="5">S2_006_000_R2_64</strain>
    </source>
</reference>
<dbReference type="PANTHER" id="PTHR43707:SF1">
    <property type="entry name" value="HISTIDINE--TRNA LIGASE, MITOCHONDRIAL-RELATED"/>
    <property type="match status" value="1"/>
</dbReference>
<dbReference type="GO" id="GO:0006427">
    <property type="term" value="P:histidyl-tRNA aminoacylation"/>
    <property type="evidence" value="ECO:0007669"/>
    <property type="project" value="TreeGrafter"/>
</dbReference>
<dbReference type="GO" id="GO:0016757">
    <property type="term" value="F:glycosyltransferase activity"/>
    <property type="evidence" value="ECO:0007669"/>
    <property type="project" value="UniProtKB-KW"/>
</dbReference>
<feature type="binding site" evidence="3">
    <location>
        <position position="113"/>
    </location>
    <ligand>
        <name>L-histidine</name>
        <dbReference type="ChEBI" id="CHEBI:57595"/>
    </ligand>
</feature>